<evidence type="ECO:0000313" key="3">
    <source>
        <dbReference type="Proteomes" id="UP001634007"/>
    </source>
</evidence>
<dbReference type="EMBL" id="JBJKBG010000006">
    <property type="protein sequence ID" value="KAL3734762.1"/>
    <property type="molecule type" value="Genomic_DNA"/>
</dbReference>
<dbReference type="Gene3D" id="3.30.420.10">
    <property type="entry name" value="Ribonuclease H-like superfamily/Ribonuclease H"/>
    <property type="match status" value="1"/>
</dbReference>
<protein>
    <recommendedName>
        <fullName evidence="1">RNase H type-1 domain-containing protein</fullName>
    </recommendedName>
</protein>
<dbReference type="InterPro" id="IPR052929">
    <property type="entry name" value="RNase_H-like_EbsB-rel"/>
</dbReference>
<keyword evidence="3" id="KW-1185">Reference proteome</keyword>
<organism evidence="2 3">
    <name type="scientific">Eucalyptus globulus</name>
    <name type="common">Tasmanian blue gum</name>
    <dbReference type="NCBI Taxonomy" id="34317"/>
    <lineage>
        <taxon>Eukaryota</taxon>
        <taxon>Viridiplantae</taxon>
        <taxon>Streptophyta</taxon>
        <taxon>Embryophyta</taxon>
        <taxon>Tracheophyta</taxon>
        <taxon>Spermatophyta</taxon>
        <taxon>Magnoliopsida</taxon>
        <taxon>eudicotyledons</taxon>
        <taxon>Gunneridae</taxon>
        <taxon>Pentapetalae</taxon>
        <taxon>rosids</taxon>
        <taxon>malvids</taxon>
        <taxon>Myrtales</taxon>
        <taxon>Myrtaceae</taxon>
        <taxon>Myrtoideae</taxon>
        <taxon>Eucalypteae</taxon>
        <taxon>Eucalyptus</taxon>
    </lineage>
</organism>
<accession>A0ABD3K676</accession>
<name>A0ABD3K676_EUCGL</name>
<dbReference type="AlphaFoldDB" id="A0ABD3K676"/>
<reference evidence="2 3" key="1">
    <citation type="submission" date="2024-11" db="EMBL/GenBank/DDBJ databases">
        <title>Chromosome-level genome assembly of Eucalyptus globulus Labill. provides insights into its genome evolution.</title>
        <authorList>
            <person name="Li X."/>
        </authorList>
    </citation>
    <scope>NUCLEOTIDE SEQUENCE [LARGE SCALE GENOMIC DNA]</scope>
    <source>
        <strain evidence="2">CL2024</strain>
        <tissue evidence="2">Fresh tender leaves</tissue>
    </source>
</reference>
<dbReference type="PANTHER" id="PTHR47074">
    <property type="entry name" value="BNAC02G40300D PROTEIN"/>
    <property type="match status" value="1"/>
</dbReference>
<dbReference type="InterPro" id="IPR002156">
    <property type="entry name" value="RNaseH_domain"/>
</dbReference>
<dbReference type="PANTHER" id="PTHR47074:SF11">
    <property type="entry name" value="REVERSE TRANSCRIPTASE-LIKE PROTEIN"/>
    <property type="match status" value="1"/>
</dbReference>
<feature type="domain" description="RNase H type-1" evidence="1">
    <location>
        <begin position="84"/>
        <end position="201"/>
    </location>
</feature>
<sequence length="203" mass="22916">MENSHLPSLERIRNLLWQVWKERNNFVFRGTKPEVCKVVDLAIFQHASYQKWGFGYSPAEKIKEQKNPLTWQALKTGSLKLNVDRLLSEGSTEGAVACVVRDSSGSLLDGFTKTVRAETVLQVETLGVLKALKYLKEKEIGEAVMESDNQVLANHLKREEQTDWQACGVLFECRVLLQQLPQVGLVCCPRSTNAVADWAARQQ</sequence>
<dbReference type="SUPFAM" id="SSF53098">
    <property type="entry name" value="Ribonuclease H-like"/>
    <property type="match status" value="1"/>
</dbReference>
<evidence type="ECO:0000259" key="1">
    <source>
        <dbReference type="Pfam" id="PF13456"/>
    </source>
</evidence>
<comment type="caution">
    <text evidence="2">The sequence shown here is derived from an EMBL/GenBank/DDBJ whole genome shotgun (WGS) entry which is preliminary data.</text>
</comment>
<evidence type="ECO:0000313" key="2">
    <source>
        <dbReference type="EMBL" id="KAL3734762.1"/>
    </source>
</evidence>
<proteinExistence type="predicted"/>
<dbReference type="CDD" id="cd06222">
    <property type="entry name" value="RNase_H_like"/>
    <property type="match status" value="1"/>
</dbReference>
<dbReference type="InterPro" id="IPR036397">
    <property type="entry name" value="RNaseH_sf"/>
</dbReference>
<dbReference type="Proteomes" id="UP001634007">
    <property type="component" value="Unassembled WGS sequence"/>
</dbReference>
<gene>
    <name evidence="2" type="ORF">ACJRO7_024007</name>
</gene>
<dbReference type="InterPro" id="IPR044730">
    <property type="entry name" value="RNase_H-like_dom_plant"/>
</dbReference>
<dbReference type="Pfam" id="PF13456">
    <property type="entry name" value="RVT_3"/>
    <property type="match status" value="1"/>
</dbReference>
<dbReference type="InterPro" id="IPR012337">
    <property type="entry name" value="RNaseH-like_sf"/>
</dbReference>